<evidence type="ECO:0000256" key="4">
    <source>
        <dbReference type="ARBA" id="ARBA00022679"/>
    </source>
</evidence>
<keyword evidence="12" id="KW-1185">Reference proteome</keyword>
<dbReference type="EC" id="2.7.13.3" evidence="2"/>
<feature type="domain" description="PAS" evidence="10">
    <location>
        <begin position="74"/>
        <end position="130"/>
    </location>
</feature>
<dbReference type="Gene3D" id="3.30.565.10">
    <property type="entry name" value="Histidine kinase-like ATPase, C-terminal domain"/>
    <property type="match status" value="1"/>
</dbReference>
<dbReference type="EMBL" id="VAUV01000024">
    <property type="protein sequence ID" value="TLD68485.1"/>
    <property type="molecule type" value="Genomic_DNA"/>
</dbReference>
<dbReference type="PANTHER" id="PTHR41523">
    <property type="entry name" value="TWO-COMPONENT SYSTEM SENSOR PROTEIN"/>
    <property type="match status" value="1"/>
</dbReference>
<dbReference type="Pfam" id="PF00989">
    <property type="entry name" value="PAS"/>
    <property type="match status" value="1"/>
</dbReference>
<dbReference type="InterPro" id="IPR005467">
    <property type="entry name" value="His_kinase_dom"/>
</dbReference>
<dbReference type="InterPro" id="IPR000014">
    <property type="entry name" value="PAS"/>
</dbReference>
<dbReference type="NCBIfam" id="TIGR00229">
    <property type="entry name" value="sensory_box"/>
    <property type="match status" value="2"/>
</dbReference>
<dbReference type="Pfam" id="PF07568">
    <property type="entry name" value="HisKA_2"/>
    <property type="match status" value="1"/>
</dbReference>
<feature type="domain" description="PAS" evidence="10">
    <location>
        <begin position="665"/>
        <end position="720"/>
    </location>
</feature>
<dbReference type="SUPFAM" id="SSF55874">
    <property type="entry name" value="ATPase domain of HSP90 chaperone/DNA topoisomerase II/histidine kinase"/>
    <property type="match status" value="1"/>
</dbReference>
<dbReference type="InterPro" id="IPR013767">
    <property type="entry name" value="PAS_fold"/>
</dbReference>
<dbReference type="InterPro" id="IPR036890">
    <property type="entry name" value="HATPase_C_sf"/>
</dbReference>
<dbReference type="SMART" id="SM00091">
    <property type="entry name" value="PAS"/>
    <property type="match status" value="4"/>
</dbReference>
<dbReference type="SMART" id="SM00387">
    <property type="entry name" value="HATPase_c"/>
    <property type="match status" value="1"/>
</dbReference>
<dbReference type="PANTHER" id="PTHR41523:SF8">
    <property type="entry name" value="ETHYLENE RESPONSE SENSOR PROTEIN"/>
    <property type="match status" value="1"/>
</dbReference>
<dbReference type="CDD" id="cd00130">
    <property type="entry name" value="PAS"/>
    <property type="match status" value="3"/>
</dbReference>
<dbReference type="InterPro" id="IPR013656">
    <property type="entry name" value="PAS_4"/>
</dbReference>
<name>A0A5R8K973_9BACT</name>
<evidence type="ECO:0000259" key="9">
    <source>
        <dbReference type="PROSITE" id="PS50109"/>
    </source>
</evidence>
<dbReference type="Pfam" id="PF13426">
    <property type="entry name" value="PAS_9"/>
    <property type="match status" value="1"/>
</dbReference>
<dbReference type="GO" id="GO:0004673">
    <property type="term" value="F:protein histidine kinase activity"/>
    <property type="evidence" value="ECO:0007669"/>
    <property type="project" value="UniProtKB-EC"/>
</dbReference>
<evidence type="ECO:0000313" key="12">
    <source>
        <dbReference type="Proteomes" id="UP000306196"/>
    </source>
</evidence>
<dbReference type="InterPro" id="IPR011495">
    <property type="entry name" value="Sig_transdc_His_kin_sub2_dim/P"/>
</dbReference>
<dbReference type="Gene3D" id="3.30.450.20">
    <property type="entry name" value="PAS domain"/>
    <property type="match status" value="4"/>
</dbReference>
<evidence type="ECO:0000256" key="5">
    <source>
        <dbReference type="ARBA" id="ARBA00022741"/>
    </source>
</evidence>
<feature type="region of interest" description="Disordered" evidence="8">
    <location>
        <begin position="16"/>
        <end position="38"/>
    </location>
</feature>
<evidence type="ECO:0000256" key="1">
    <source>
        <dbReference type="ARBA" id="ARBA00000085"/>
    </source>
</evidence>
<comment type="catalytic activity">
    <reaction evidence="1">
        <text>ATP + protein L-histidine = ADP + protein N-phospho-L-histidine.</text>
        <dbReference type="EC" id="2.7.13.3"/>
    </reaction>
</comment>
<dbReference type="SUPFAM" id="SSF55785">
    <property type="entry name" value="PYP-like sensor domain (PAS domain)"/>
    <property type="match status" value="4"/>
</dbReference>
<dbReference type="AlphaFoldDB" id="A0A5R8K973"/>
<dbReference type="OrthoDB" id="174277at2"/>
<dbReference type="Proteomes" id="UP000306196">
    <property type="component" value="Unassembled WGS sequence"/>
</dbReference>
<keyword evidence="3" id="KW-0597">Phosphoprotein</keyword>
<evidence type="ECO:0000259" key="10">
    <source>
        <dbReference type="PROSITE" id="PS50112"/>
    </source>
</evidence>
<dbReference type="GO" id="GO:0006355">
    <property type="term" value="P:regulation of DNA-templated transcription"/>
    <property type="evidence" value="ECO:0007669"/>
    <property type="project" value="InterPro"/>
</dbReference>
<feature type="domain" description="PAS" evidence="10">
    <location>
        <begin position="503"/>
        <end position="545"/>
    </location>
</feature>
<accession>A0A5R8K973</accession>
<dbReference type="Pfam" id="PF08448">
    <property type="entry name" value="PAS_4"/>
    <property type="match status" value="1"/>
</dbReference>
<organism evidence="11 12">
    <name type="scientific">Phragmitibacter flavus</name>
    <dbReference type="NCBI Taxonomy" id="2576071"/>
    <lineage>
        <taxon>Bacteria</taxon>
        <taxon>Pseudomonadati</taxon>
        <taxon>Verrucomicrobiota</taxon>
        <taxon>Verrucomicrobiia</taxon>
        <taxon>Verrucomicrobiales</taxon>
        <taxon>Verrucomicrobiaceae</taxon>
        <taxon>Phragmitibacter</taxon>
    </lineage>
</organism>
<dbReference type="InterPro" id="IPR035965">
    <property type="entry name" value="PAS-like_dom_sf"/>
</dbReference>
<comment type="caution">
    <text evidence="11">The sequence shown here is derived from an EMBL/GenBank/DDBJ whole genome shotgun (WGS) entry which is preliminary data.</text>
</comment>
<keyword evidence="7" id="KW-0067">ATP-binding</keyword>
<dbReference type="Pfam" id="PF02518">
    <property type="entry name" value="HATPase_c"/>
    <property type="match status" value="1"/>
</dbReference>
<evidence type="ECO:0000256" key="2">
    <source>
        <dbReference type="ARBA" id="ARBA00012438"/>
    </source>
</evidence>
<evidence type="ECO:0000256" key="3">
    <source>
        <dbReference type="ARBA" id="ARBA00022553"/>
    </source>
</evidence>
<protein>
    <recommendedName>
        <fullName evidence="2">histidine kinase</fullName>
        <ecNumber evidence="2">2.7.13.3</ecNumber>
    </recommendedName>
</protein>
<evidence type="ECO:0000256" key="7">
    <source>
        <dbReference type="ARBA" id="ARBA00022840"/>
    </source>
</evidence>
<dbReference type="RefSeq" id="WP_138088577.1">
    <property type="nucleotide sequence ID" value="NZ_VAUV01000024.1"/>
</dbReference>
<dbReference type="PROSITE" id="PS50112">
    <property type="entry name" value="PAS"/>
    <property type="match status" value="4"/>
</dbReference>
<dbReference type="GO" id="GO:0005524">
    <property type="term" value="F:ATP binding"/>
    <property type="evidence" value="ECO:0007669"/>
    <property type="project" value="UniProtKB-KW"/>
</dbReference>
<dbReference type="InterPro" id="IPR003594">
    <property type="entry name" value="HATPase_dom"/>
</dbReference>
<reference evidence="11 12" key="1">
    <citation type="submission" date="2019-05" db="EMBL/GenBank/DDBJ databases">
        <title>Verrucobacter flavum gen. nov., sp. nov. a new member of the family Verrucomicrobiaceae.</title>
        <authorList>
            <person name="Szuroczki S."/>
            <person name="Abbaszade G."/>
            <person name="Szabo A."/>
            <person name="Felfoldi T."/>
            <person name="Schumann P."/>
            <person name="Boka K."/>
            <person name="Keki Z."/>
            <person name="Toumi M."/>
            <person name="Toth E."/>
        </authorList>
    </citation>
    <scope>NUCLEOTIDE SEQUENCE [LARGE SCALE GENOMIC DNA]</scope>
    <source>
        <strain evidence="11 12">MG-N-17</strain>
    </source>
</reference>
<keyword evidence="5" id="KW-0547">Nucleotide-binding</keyword>
<gene>
    <name evidence="11" type="ORF">FEM03_22540</name>
</gene>
<proteinExistence type="predicted"/>
<keyword evidence="6" id="KW-0418">Kinase</keyword>
<evidence type="ECO:0000256" key="6">
    <source>
        <dbReference type="ARBA" id="ARBA00022777"/>
    </source>
</evidence>
<feature type="domain" description="Histidine kinase" evidence="9">
    <location>
        <begin position="908"/>
        <end position="1002"/>
    </location>
</feature>
<dbReference type="PROSITE" id="PS50109">
    <property type="entry name" value="HIS_KIN"/>
    <property type="match status" value="1"/>
</dbReference>
<sequence length="1003" mass="111056">MSSPSPSFLKQILEAGSVSQTPDRSQEVASPFSKLGGGSGGVVSPFSIVGPAHGDLAKGLVAPKRVESAIESVGMEHFRLLLDNVPVAMAMFDLEMRYLLANSRWVEDFKLAEVELVGRSHYELFPMLHPGWRHVYERALQGQVVKCDRDAMMQNGRPMVYRWEVRPWRNADTRIGGIMISCSRLQAPLPDEATASTTNSTPSLNESGAATDGMEAMWMGRLPMLAVDVNGRILRASCGASTFLLPKGLEEGVTSFWEVLGERSGQGALRERVEQVLQSVLAEGRAQEVIRTSLSTDEEATSEVPAHWLFTPMGEPKEGQAAVALVVGLEGVPMLPPVQVPLSLSISAAEAPLMEARGEAMEIQRRLAEAADAEKLSRQRESRLRSVLDLAPCGLLVLDEKGRLIFQNARLRHLLGREVMEGQRVDEWLILGCRDAVHAREVARRWQEDIWRRQLVQVLTLVSMDDLLKDIEIRPVALPGGGMMLMLQDVTEMRRGEEMLRSTEAKFRTLVHENPLPVVLTDRSGAVFDANPAAEVLLGHPRAELRRMRLNQWMDEASVKRRAEVLEGMNLCDASSGELEALLPLANGSVAKVAMRVALVMDVERRALFTVHFMQELESKSKAKTETEEKAEAQVQAEPQVRIPVEKAAAEFRHPLMLVDRFQEMEDEEEESLESEQVELLSTDAHGRVASWTEEATEIFGFAKEEILGRGLHLLFRPSDATGFCQDLAKHHALAFGGKVVEWTFYHKVHGRSVGSFVLNAVGDSPLAVQLKLKQKQKVAATVGVDAEEVDVDLDHAMEQQRVVIGETHQRVKDQLQIINSMLNLQLNTLRNEEARHALRSSQNRIGSIAALHHHLSRMAAGEEMNFKAFVAGLIERLRECFDVPAGRVHVEIDLSKKQVPEKWLLPLSLALNEMVSNVFKHAFPGDRIGVVEVALHWNGEMGALSVVDDGIGFAADFDDHHHEGMGLKILRVFAGQLGGEIKMNHGANGGAEVVLQFPVKRA</sequence>
<evidence type="ECO:0000256" key="8">
    <source>
        <dbReference type="SAM" id="MobiDB-lite"/>
    </source>
</evidence>
<evidence type="ECO:0000313" key="11">
    <source>
        <dbReference type="EMBL" id="TLD68485.1"/>
    </source>
</evidence>
<feature type="domain" description="PAS" evidence="10">
    <location>
        <begin position="380"/>
        <end position="421"/>
    </location>
</feature>
<dbReference type="Pfam" id="PF12860">
    <property type="entry name" value="PAS_7"/>
    <property type="match status" value="1"/>
</dbReference>
<keyword evidence="4" id="KW-0808">Transferase</keyword>